<comment type="caution">
    <text evidence="2">The sequence shown here is derived from an EMBL/GenBank/DDBJ whole genome shotgun (WGS) entry which is preliminary data.</text>
</comment>
<dbReference type="Pfam" id="PF12083">
    <property type="entry name" value="DUF3560"/>
    <property type="match status" value="1"/>
</dbReference>
<feature type="coiled-coil region" evidence="1">
    <location>
        <begin position="180"/>
        <end position="207"/>
    </location>
</feature>
<keyword evidence="1" id="KW-0175">Coiled coil</keyword>
<evidence type="ECO:0000313" key="3">
    <source>
        <dbReference type="Proteomes" id="UP000240971"/>
    </source>
</evidence>
<organism evidence="2 3">
    <name type="scientific">Chitinophaga niastensis</name>
    <dbReference type="NCBI Taxonomy" id="536980"/>
    <lineage>
        <taxon>Bacteria</taxon>
        <taxon>Pseudomonadati</taxon>
        <taxon>Bacteroidota</taxon>
        <taxon>Chitinophagia</taxon>
        <taxon>Chitinophagales</taxon>
        <taxon>Chitinophagaceae</taxon>
        <taxon>Chitinophaga</taxon>
    </lineage>
</organism>
<evidence type="ECO:0000313" key="2">
    <source>
        <dbReference type="EMBL" id="PSL42812.1"/>
    </source>
</evidence>
<gene>
    <name evidence="2" type="ORF">CLV51_11028</name>
</gene>
<proteinExistence type="predicted"/>
<name>A0A2P8H9B1_CHINA</name>
<dbReference type="InterPro" id="IPR021944">
    <property type="entry name" value="DUF3560"/>
</dbReference>
<dbReference type="EMBL" id="PYAW01000010">
    <property type="protein sequence ID" value="PSL42812.1"/>
    <property type="molecule type" value="Genomic_DNA"/>
</dbReference>
<dbReference type="Proteomes" id="UP000240971">
    <property type="component" value="Unassembled WGS sequence"/>
</dbReference>
<protein>
    <submittedName>
        <fullName evidence="2">Uncharacterized protein DUF3560</fullName>
    </submittedName>
</protein>
<reference evidence="2 3" key="1">
    <citation type="submission" date="2018-03" db="EMBL/GenBank/DDBJ databases">
        <title>Genomic Encyclopedia of Archaeal and Bacterial Type Strains, Phase II (KMG-II): from individual species to whole genera.</title>
        <authorList>
            <person name="Goeker M."/>
        </authorList>
    </citation>
    <scope>NUCLEOTIDE SEQUENCE [LARGE SCALE GENOMIC DNA]</scope>
    <source>
        <strain evidence="2 3">DSM 24859</strain>
    </source>
</reference>
<evidence type="ECO:0000256" key="1">
    <source>
        <dbReference type="SAM" id="Coils"/>
    </source>
</evidence>
<dbReference type="AlphaFoldDB" id="A0A2P8H9B1"/>
<keyword evidence="3" id="KW-1185">Reference proteome</keyword>
<accession>A0A2P8H9B1</accession>
<sequence length="278" mass="31543">MIFLSHHISGGAAGKGAQLKHMKHNYEERKQNRILYAATMAGKKNQESDTLYNKAKSMASVIPFGQPILVGHHSEIRDRRYRAGIHNTFGKAFKAMDTAKYYEEKAETIEHNNAISSDDPTAIEKLQEKLHATEKRHAFMKAANKAVKKKDKEGFMKLEGATEPLWNQLLVDGGFAWYALPYATRDIKALKKRIAELQEKEQQGDQEAMINGIRVFANVTANRLQLIYPGKPDYNYRKNVLKKNGFIWCGSEGAWQRKLNGNAKYAARTVLALPITYE</sequence>